<dbReference type="EMBL" id="CP039712">
    <property type="protein sequence ID" value="QCI86728.1"/>
    <property type="molecule type" value="Genomic_DNA"/>
</dbReference>
<dbReference type="AlphaFoldDB" id="A0A4D7CRL4"/>
<accession>A0A4D7CRL4</accession>
<evidence type="ECO:0000313" key="2">
    <source>
        <dbReference type="Proteomes" id="UP000298615"/>
    </source>
</evidence>
<dbReference type="KEGG" id="vao:FA707_07005"/>
<dbReference type="Proteomes" id="UP000298615">
    <property type="component" value="Chromosome"/>
</dbReference>
<evidence type="ECO:0000313" key="1">
    <source>
        <dbReference type="EMBL" id="QCI86728.1"/>
    </source>
</evidence>
<proteinExistence type="predicted"/>
<keyword evidence="2" id="KW-1185">Reference proteome</keyword>
<sequence length="168" mass="19837">MLDKFFSTKAIIDKISLMNERQLDKNYNSLVNVAIKGNEKKSSVETDILKKEIKELKKVVERNRMEQFSKDNEMLKNSKNQSLQIQEMFEDIQALEELINHQNINVLNDQFEESKIQSYEVSNVNQKKSTNNELYDLDRDIQEFQKILFSEIENLFEYSEKGDEKSGI</sequence>
<name>A0A4D7CRL4_9ENTE</name>
<dbReference type="RefSeq" id="WP_136953551.1">
    <property type="nucleotide sequence ID" value="NZ_CP039712.1"/>
</dbReference>
<reference evidence="1 2" key="1">
    <citation type="submission" date="2019-04" db="EMBL/GenBank/DDBJ databases">
        <title>Vagococcus sp. nov., isolated from faeces of yaks (Bos grunniens).</title>
        <authorList>
            <person name="Ge Y."/>
        </authorList>
    </citation>
    <scope>NUCLEOTIDE SEQUENCE [LARGE SCALE GENOMIC DNA]</scope>
    <source>
        <strain evidence="1 2">MN-17</strain>
    </source>
</reference>
<protein>
    <submittedName>
        <fullName evidence="1">Uncharacterized protein</fullName>
    </submittedName>
</protein>
<gene>
    <name evidence="1" type="ORF">FA707_07005</name>
</gene>
<organism evidence="1 2">
    <name type="scientific">Vagococcus zengguangii</name>
    <dbReference type="NCBI Taxonomy" id="2571750"/>
    <lineage>
        <taxon>Bacteria</taxon>
        <taxon>Bacillati</taxon>
        <taxon>Bacillota</taxon>
        <taxon>Bacilli</taxon>
        <taxon>Lactobacillales</taxon>
        <taxon>Enterococcaceae</taxon>
        <taxon>Vagococcus</taxon>
    </lineage>
</organism>